<evidence type="ECO:0000313" key="2">
    <source>
        <dbReference type="Proteomes" id="UP000024635"/>
    </source>
</evidence>
<gene>
    <name evidence="1" type="primary">Acey_s0530.g3009</name>
    <name evidence="1" type="ORF">Y032_0530g3009</name>
</gene>
<comment type="caution">
    <text evidence="1">The sequence shown here is derived from an EMBL/GenBank/DDBJ whole genome shotgun (WGS) entry which is preliminary data.</text>
</comment>
<sequence length="122" mass="14045">MSEDNHCTQFAGVRGTHQACEYTHFLLHGNDRLCVATNRSEKVRRLHIAYCNTHFSHQRHTLEKFLKGELKCTPVQIADSIALLIKQHYLIVMSQNRTLKSGSERIRENKTLLISLAMVERG</sequence>
<dbReference type="OrthoDB" id="5872405at2759"/>
<dbReference type="AlphaFoldDB" id="A0A016WTB8"/>
<dbReference type="EMBL" id="JARK01000130">
    <property type="protein sequence ID" value="EYC42492.1"/>
    <property type="molecule type" value="Genomic_DNA"/>
</dbReference>
<organism evidence="1 2">
    <name type="scientific">Ancylostoma ceylanicum</name>
    <dbReference type="NCBI Taxonomy" id="53326"/>
    <lineage>
        <taxon>Eukaryota</taxon>
        <taxon>Metazoa</taxon>
        <taxon>Ecdysozoa</taxon>
        <taxon>Nematoda</taxon>
        <taxon>Chromadorea</taxon>
        <taxon>Rhabditida</taxon>
        <taxon>Rhabditina</taxon>
        <taxon>Rhabditomorpha</taxon>
        <taxon>Strongyloidea</taxon>
        <taxon>Ancylostomatidae</taxon>
        <taxon>Ancylostomatinae</taxon>
        <taxon>Ancylostoma</taxon>
    </lineage>
</organism>
<keyword evidence="2" id="KW-1185">Reference proteome</keyword>
<proteinExistence type="predicted"/>
<protein>
    <submittedName>
        <fullName evidence="1">Uncharacterized protein</fullName>
    </submittedName>
</protein>
<evidence type="ECO:0000313" key="1">
    <source>
        <dbReference type="EMBL" id="EYC42492.1"/>
    </source>
</evidence>
<name>A0A016WTB8_9BILA</name>
<dbReference type="Proteomes" id="UP000024635">
    <property type="component" value="Unassembled WGS sequence"/>
</dbReference>
<reference evidence="2" key="1">
    <citation type="journal article" date="2015" name="Nat. Genet.">
        <title>The genome and transcriptome of the zoonotic hookworm Ancylostoma ceylanicum identify infection-specific gene families.</title>
        <authorList>
            <person name="Schwarz E.M."/>
            <person name="Hu Y."/>
            <person name="Antoshechkin I."/>
            <person name="Miller M.M."/>
            <person name="Sternberg P.W."/>
            <person name="Aroian R.V."/>
        </authorList>
    </citation>
    <scope>NUCLEOTIDE SEQUENCE</scope>
    <source>
        <strain evidence="2">HY135</strain>
    </source>
</reference>
<accession>A0A016WTB8</accession>